<evidence type="ECO:0000256" key="11">
    <source>
        <dbReference type="ARBA" id="ARBA00022777"/>
    </source>
</evidence>
<dbReference type="PANTHER" id="PTHR45436">
    <property type="entry name" value="SENSOR HISTIDINE KINASE YKOH"/>
    <property type="match status" value="1"/>
</dbReference>
<dbReference type="GO" id="GO:0000155">
    <property type="term" value="F:phosphorelay sensor kinase activity"/>
    <property type="evidence" value="ECO:0007669"/>
    <property type="project" value="InterPro"/>
</dbReference>
<dbReference type="SUPFAM" id="SSF47384">
    <property type="entry name" value="Homodimeric domain of signal transducing histidine kinase"/>
    <property type="match status" value="1"/>
</dbReference>
<dbReference type="Pfam" id="PF02518">
    <property type="entry name" value="HATPase_c"/>
    <property type="match status" value="1"/>
</dbReference>
<dbReference type="InterPro" id="IPR036890">
    <property type="entry name" value="HATPase_C_sf"/>
</dbReference>
<dbReference type="EC" id="2.7.13.3" evidence="3"/>
<dbReference type="PANTHER" id="PTHR45436:SF14">
    <property type="entry name" value="SENSOR PROTEIN QSEC"/>
    <property type="match status" value="1"/>
</dbReference>
<comment type="subcellular location">
    <subcellularLocation>
        <location evidence="2">Cell inner membrane</location>
        <topology evidence="2">Multi-pass membrane protein</topology>
    </subcellularLocation>
</comment>
<evidence type="ECO:0000256" key="10">
    <source>
        <dbReference type="ARBA" id="ARBA00022741"/>
    </source>
</evidence>
<evidence type="ECO:0000259" key="18">
    <source>
        <dbReference type="PROSITE" id="PS50885"/>
    </source>
</evidence>
<proteinExistence type="predicted"/>
<dbReference type="InterPro" id="IPR050428">
    <property type="entry name" value="TCS_sensor_his_kinase"/>
</dbReference>
<dbReference type="PROSITE" id="PS50885">
    <property type="entry name" value="HAMP"/>
    <property type="match status" value="1"/>
</dbReference>
<keyword evidence="9 16" id="KW-0812">Transmembrane</keyword>
<sequence length="443" mass="50094">MSLFLRLAIGFVLLIVLCGGVASYSAWHQTRDTVNELFDTQQMLFAKRLLALDPTSLHAASLPKTKTILRHHRGDQDDDALAFAIFRADGQPLLNDGENGRDLQFDDKRDGFRDGRLRGDKDSWRLLWLTSEDKSYRVVVGQEWEYRDDMTRDLALASLMPWLYAMPFMLLMLLVLVWFELRPLKRLTASLKQRAPDDATPLADTRLPKEVKPLVIALNGLFRRMAELVQRERRFTSDAAHELRSPLAALRVQSEVIQLADDDEVMRQHALQQLDSGILRATRLVDQLLTLSRVEADDLRSEFQPVALAPLLQNLLAEHFPQAEAQQMDVQLHTEAEPVMNGHPLLLSLLVRNLLDNALRYAPPGSRIQFILQPRAIILEDNGPGVSDEQLARLGERFWRPPGQAQTGSGLGLSIVKNIAQLHGIRIAFSHATPQGLRVTLSW</sequence>
<dbReference type="CDD" id="cd00082">
    <property type="entry name" value="HisKA"/>
    <property type="match status" value="1"/>
</dbReference>
<evidence type="ECO:0000256" key="1">
    <source>
        <dbReference type="ARBA" id="ARBA00000085"/>
    </source>
</evidence>
<evidence type="ECO:0000259" key="17">
    <source>
        <dbReference type="PROSITE" id="PS50109"/>
    </source>
</evidence>
<keyword evidence="8" id="KW-0808">Transferase</keyword>
<evidence type="ECO:0000256" key="7">
    <source>
        <dbReference type="ARBA" id="ARBA00022553"/>
    </source>
</evidence>
<dbReference type="EMBL" id="JTJJ01000058">
    <property type="protein sequence ID" value="KHJ67058.1"/>
    <property type="molecule type" value="Genomic_DNA"/>
</dbReference>
<gene>
    <name evidence="19" type="ORF">QU24_16005</name>
</gene>
<dbReference type="InterPro" id="IPR003660">
    <property type="entry name" value="HAMP_dom"/>
</dbReference>
<dbReference type="RefSeq" id="WP_039332962.1">
    <property type="nucleotide sequence ID" value="NZ_JTJJ01000058.1"/>
</dbReference>
<keyword evidence="14" id="KW-0902">Two-component regulatory system</keyword>
<evidence type="ECO:0000256" key="8">
    <source>
        <dbReference type="ARBA" id="ARBA00022679"/>
    </source>
</evidence>
<feature type="domain" description="Histidine kinase" evidence="17">
    <location>
        <begin position="238"/>
        <end position="443"/>
    </location>
</feature>
<dbReference type="Gene3D" id="1.10.287.130">
    <property type="match status" value="1"/>
</dbReference>
<dbReference type="Gene3D" id="3.30.565.10">
    <property type="entry name" value="Histidine kinase-like ATPase, C-terminal domain"/>
    <property type="match status" value="1"/>
</dbReference>
<keyword evidence="6" id="KW-0997">Cell inner membrane</keyword>
<dbReference type="PROSITE" id="PS50109">
    <property type="entry name" value="HIS_KIN"/>
    <property type="match status" value="1"/>
</dbReference>
<dbReference type="GO" id="GO:0005886">
    <property type="term" value="C:plasma membrane"/>
    <property type="evidence" value="ECO:0007669"/>
    <property type="project" value="TreeGrafter"/>
</dbReference>
<accession>A0A0B1R1V8</accession>
<evidence type="ECO:0000256" key="13">
    <source>
        <dbReference type="ARBA" id="ARBA00022989"/>
    </source>
</evidence>
<keyword evidence="15 16" id="KW-0472">Membrane</keyword>
<keyword evidence="5" id="KW-1003">Cell membrane</keyword>
<dbReference type="InterPro" id="IPR036097">
    <property type="entry name" value="HisK_dim/P_sf"/>
</dbReference>
<reference evidence="19 20" key="1">
    <citation type="submission" date="2014-11" db="EMBL/GenBank/DDBJ databases">
        <title>Genome sequencing of Pantoea rodasii ND03.</title>
        <authorList>
            <person name="Muhamad Yunos N.Y."/>
            <person name="Chan K.-G."/>
        </authorList>
    </citation>
    <scope>NUCLEOTIDE SEQUENCE [LARGE SCALE GENOMIC DNA]</scope>
    <source>
        <strain evidence="19 20">ND03</strain>
    </source>
</reference>
<keyword evidence="13 16" id="KW-1133">Transmembrane helix</keyword>
<dbReference type="SMART" id="SM00387">
    <property type="entry name" value="HATPase_c"/>
    <property type="match status" value="1"/>
</dbReference>
<dbReference type="AlphaFoldDB" id="A0A0B1R1V8"/>
<evidence type="ECO:0000313" key="20">
    <source>
        <dbReference type="Proteomes" id="UP000030853"/>
    </source>
</evidence>
<keyword evidence="7" id="KW-0597">Phosphoprotein</keyword>
<feature type="domain" description="HAMP" evidence="18">
    <location>
        <begin position="178"/>
        <end position="230"/>
    </location>
</feature>
<evidence type="ECO:0000256" key="6">
    <source>
        <dbReference type="ARBA" id="ARBA00022519"/>
    </source>
</evidence>
<evidence type="ECO:0000256" key="15">
    <source>
        <dbReference type="ARBA" id="ARBA00023136"/>
    </source>
</evidence>
<dbReference type="SMART" id="SM00388">
    <property type="entry name" value="HisKA"/>
    <property type="match status" value="1"/>
</dbReference>
<dbReference type="Pfam" id="PF00512">
    <property type="entry name" value="HisKA"/>
    <property type="match status" value="1"/>
</dbReference>
<evidence type="ECO:0000256" key="14">
    <source>
        <dbReference type="ARBA" id="ARBA00023012"/>
    </source>
</evidence>
<feature type="transmembrane region" description="Helical" evidence="16">
    <location>
        <begin position="159"/>
        <end position="179"/>
    </location>
</feature>
<comment type="catalytic activity">
    <reaction evidence="1">
        <text>ATP + protein L-histidine = ADP + protein N-phospho-L-histidine.</text>
        <dbReference type="EC" id="2.7.13.3"/>
    </reaction>
</comment>
<evidence type="ECO:0000256" key="16">
    <source>
        <dbReference type="SAM" id="Phobius"/>
    </source>
</evidence>
<dbReference type="InterPro" id="IPR003594">
    <property type="entry name" value="HATPase_dom"/>
</dbReference>
<protein>
    <recommendedName>
        <fullName evidence="4">Sensor protein QseC</fullName>
        <ecNumber evidence="3">2.7.13.3</ecNumber>
    </recommendedName>
</protein>
<keyword evidence="10" id="KW-0547">Nucleotide-binding</keyword>
<dbReference type="InterPro" id="IPR005467">
    <property type="entry name" value="His_kinase_dom"/>
</dbReference>
<evidence type="ECO:0000256" key="4">
    <source>
        <dbReference type="ARBA" id="ARBA00017234"/>
    </source>
</evidence>
<dbReference type="PRINTS" id="PR00344">
    <property type="entry name" value="BCTRLSENSOR"/>
</dbReference>
<organism evidence="19 20">
    <name type="scientific">Pantoea rodasii</name>
    <dbReference type="NCBI Taxonomy" id="1076549"/>
    <lineage>
        <taxon>Bacteria</taxon>
        <taxon>Pseudomonadati</taxon>
        <taxon>Pseudomonadota</taxon>
        <taxon>Gammaproteobacteria</taxon>
        <taxon>Enterobacterales</taxon>
        <taxon>Erwiniaceae</taxon>
        <taxon>Pantoea</taxon>
    </lineage>
</organism>
<dbReference type="InterPro" id="IPR004358">
    <property type="entry name" value="Sig_transdc_His_kin-like_C"/>
</dbReference>
<dbReference type="FunFam" id="1.10.287.130:FF:000035">
    <property type="entry name" value="Two-component sensor histidine kinase"/>
    <property type="match status" value="1"/>
</dbReference>
<dbReference type="NCBIfam" id="NF007664">
    <property type="entry name" value="PRK10337.1"/>
    <property type="match status" value="1"/>
</dbReference>
<name>A0A0B1R1V8_9GAMM</name>
<dbReference type="Gene3D" id="1.20.5.1040">
    <property type="entry name" value="Sensor protein qsec"/>
    <property type="match status" value="2"/>
</dbReference>
<evidence type="ECO:0000256" key="3">
    <source>
        <dbReference type="ARBA" id="ARBA00012438"/>
    </source>
</evidence>
<evidence type="ECO:0000256" key="2">
    <source>
        <dbReference type="ARBA" id="ARBA00004429"/>
    </source>
</evidence>
<comment type="caution">
    <text evidence="19">The sequence shown here is derived from an EMBL/GenBank/DDBJ whole genome shotgun (WGS) entry which is preliminary data.</text>
</comment>
<evidence type="ECO:0000256" key="12">
    <source>
        <dbReference type="ARBA" id="ARBA00022840"/>
    </source>
</evidence>
<keyword evidence="12" id="KW-0067">ATP-binding</keyword>
<dbReference type="Proteomes" id="UP000030853">
    <property type="component" value="Unassembled WGS sequence"/>
</dbReference>
<dbReference type="SUPFAM" id="SSF55874">
    <property type="entry name" value="ATPase domain of HSP90 chaperone/DNA topoisomerase II/histidine kinase"/>
    <property type="match status" value="1"/>
</dbReference>
<evidence type="ECO:0000313" key="19">
    <source>
        <dbReference type="EMBL" id="KHJ67058.1"/>
    </source>
</evidence>
<dbReference type="InterPro" id="IPR059132">
    <property type="entry name" value="QseC"/>
</dbReference>
<evidence type="ECO:0000256" key="9">
    <source>
        <dbReference type="ARBA" id="ARBA00022692"/>
    </source>
</evidence>
<dbReference type="GO" id="GO:0005524">
    <property type="term" value="F:ATP binding"/>
    <property type="evidence" value="ECO:0007669"/>
    <property type="project" value="UniProtKB-KW"/>
</dbReference>
<dbReference type="InterPro" id="IPR013727">
    <property type="entry name" value="2CSK_N"/>
</dbReference>
<dbReference type="Pfam" id="PF08521">
    <property type="entry name" value="2CSK_N"/>
    <property type="match status" value="1"/>
</dbReference>
<evidence type="ECO:0000256" key="5">
    <source>
        <dbReference type="ARBA" id="ARBA00022475"/>
    </source>
</evidence>
<keyword evidence="11" id="KW-0418">Kinase</keyword>
<dbReference type="InterPro" id="IPR003661">
    <property type="entry name" value="HisK_dim/P_dom"/>
</dbReference>